<sequence>IAAGVDGPEISAQFRVLLCVGPLGFGESFVSIPLCMFGGFAKLPVSMALACLVCHSMESPSHSFRSYSVSSSDNEGRCSAIIGCLTRKVNFSTETANGMMTSKVAPFPNMSSSGQGASGSPRLIRSLAVSRELVRDWNFDEIALDG</sequence>
<protein>
    <submittedName>
        <fullName evidence="1">Uncharacterized protein</fullName>
    </submittedName>
</protein>
<feature type="non-terminal residue" evidence="1">
    <location>
        <position position="1"/>
    </location>
</feature>
<dbReference type="Proteomes" id="UP000652761">
    <property type="component" value="Unassembled WGS sequence"/>
</dbReference>
<accession>A0A843V9R3</accession>
<name>A0A843V9R3_COLES</name>
<gene>
    <name evidence="1" type="ORF">Taro_020875</name>
</gene>
<organism evidence="1 2">
    <name type="scientific">Colocasia esculenta</name>
    <name type="common">Wild taro</name>
    <name type="synonym">Arum esculentum</name>
    <dbReference type="NCBI Taxonomy" id="4460"/>
    <lineage>
        <taxon>Eukaryota</taxon>
        <taxon>Viridiplantae</taxon>
        <taxon>Streptophyta</taxon>
        <taxon>Embryophyta</taxon>
        <taxon>Tracheophyta</taxon>
        <taxon>Spermatophyta</taxon>
        <taxon>Magnoliopsida</taxon>
        <taxon>Liliopsida</taxon>
        <taxon>Araceae</taxon>
        <taxon>Aroideae</taxon>
        <taxon>Colocasieae</taxon>
        <taxon>Colocasia</taxon>
    </lineage>
</organism>
<evidence type="ECO:0000313" key="2">
    <source>
        <dbReference type="Proteomes" id="UP000652761"/>
    </source>
</evidence>
<dbReference type="AlphaFoldDB" id="A0A843V9R3"/>
<reference evidence="1" key="1">
    <citation type="submission" date="2017-07" db="EMBL/GenBank/DDBJ databases">
        <title>Taro Niue Genome Assembly and Annotation.</title>
        <authorList>
            <person name="Atibalentja N."/>
            <person name="Keating K."/>
            <person name="Fields C.J."/>
        </authorList>
    </citation>
    <scope>NUCLEOTIDE SEQUENCE</scope>
    <source>
        <strain evidence="1">Niue_2</strain>
        <tissue evidence="1">Leaf</tissue>
    </source>
</reference>
<keyword evidence="2" id="KW-1185">Reference proteome</keyword>
<evidence type="ECO:0000313" key="1">
    <source>
        <dbReference type="EMBL" id="MQL88299.1"/>
    </source>
</evidence>
<dbReference type="EMBL" id="NMUH01001045">
    <property type="protein sequence ID" value="MQL88299.1"/>
    <property type="molecule type" value="Genomic_DNA"/>
</dbReference>
<dbReference type="OrthoDB" id="1922963at2759"/>
<dbReference type="PANTHER" id="PTHR36002:SF1">
    <property type="entry name" value="PYRD"/>
    <property type="match status" value="1"/>
</dbReference>
<dbReference type="PANTHER" id="PTHR36002">
    <property type="entry name" value="PYRD"/>
    <property type="match status" value="1"/>
</dbReference>
<proteinExistence type="predicted"/>
<comment type="caution">
    <text evidence="1">The sequence shown here is derived from an EMBL/GenBank/DDBJ whole genome shotgun (WGS) entry which is preliminary data.</text>
</comment>